<reference evidence="1 2" key="1">
    <citation type="submission" date="2019-08" db="EMBL/GenBank/DDBJ databases">
        <title>Whole genome of Aphis craccivora.</title>
        <authorList>
            <person name="Voronova N.V."/>
            <person name="Shulinski R.S."/>
            <person name="Bandarenka Y.V."/>
            <person name="Zhorov D.G."/>
            <person name="Warner D."/>
        </authorList>
    </citation>
    <scope>NUCLEOTIDE SEQUENCE [LARGE SCALE GENOMIC DNA]</scope>
    <source>
        <strain evidence="1">180601</strain>
        <tissue evidence="1">Whole Body</tissue>
    </source>
</reference>
<dbReference type="EMBL" id="VUJU01009693">
    <property type="protein sequence ID" value="KAF0718291.1"/>
    <property type="molecule type" value="Genomic_DNA"/>
</dbReference>
<keyword evidence="2" id="KW-1185">Reference proteome</keyword>
<accession>A0A6G0W2P2</accession>
<proteinExistence type="predicted"/>
<protein>
    <submittedName>
        <fullName evidence="1">Uncharacterized protein</fullName>
    </submittedName>
</protein>
<evidence type="ECO:0000313" key="1">
    <source>
        <dbReference type="EMBL" id="KAF0718291.1"/>
    </source>
</evidence>
<name>A0A6G0W2P2_APHCR</name>
<evidence type="ECO:0000313" key="2">
    <source>
        <dbReference type="Proteomes" id="UP000478052"/>
    </source>
</evidence>
<dbReference type="AlphaFoldDB" id="A0A6G0W2P2"/>
<dbReference type="Proteomes" id="UP000478052">
    <property type="component" value="Unassembled WGS sequence"/>
</dbReference>
<gene>
    <name evidence="1" type="ORF">FWK35_00026813</name>
</gene>
<dbReference type="OrthoDB" id="6619542at2759"/>
<sequence length="307" mass="35355">MDVLTTQENFLSNTENKMRFITMLTEKFLTSGILVRQAEDDADLLIVNTAIRNTDDNVQVVVIGEDIDLLILLLTLSPPKNTIIFEKLGRGKIETRSYAVVSLQEHFKNEIQYFMFIHAIGGCDSTSALFQQGKIKHLKIVQKHPELHDSLLVFNNESSSPEEIERAGEKYLFTLYKAPAHITLYKKQVQLARLPPTIDAAREHLHRIYLQIQLWRGNKLDPQNWSWKEYNGKLNPVFTKNSPAPDTLFMLCSVIWKHCQGGSCLNQQPIIDDEEEDNFEEYIDEINLIENQKEETNTPTIKKNLPT</sequence>
<comment type="caution">
    <text evidence="1">The sequence shown here is derived from an EMBL/GenBank/DDBJ whole genome shotgun (WGS) entry which is preliminary data.</text>
</comment>
<organism evidence="1 2">
    <name type="scientific">Aphis craccivora</name>
    <name type="common">Cowpea aphid</name>
    <dbReference type="NCBI Taxonomy" id="307492"/>
    <lineage>
        <taxon>Eukaryota</taxon>
        <taxon>Metazoa</taxon>
        <taxon>Ecdysozoa</taxon>
        <taxon>Arthropoda</taxon>
        <taxon>Hexapoda</taxon>
        <taxon>Insecta</taxon>
        <taxon>Pterygota</taxon>
        <taxon>Neoptera</taxon>
        <taxon>Paraneoptera</taxon>
        <taxon>Hemiptera</taxon>
        <taxon>Sternorrhyncha</taxon>
        <taxon>Aphidomorpha</taxon>
        <taxon>Aphidoidea</taxon>
        <taxon>Aphididae</taxon>
        <taxon>Aphidini</taxon>
        <taxon>Aphis</taxon>
        <taxon>Aphis</taxon>
    </lineage>
</organism>